<dbReference type="Proteomes" id="UP000636960">
    <property type="component" value="Unassembled WGS sequence"/>
</dbReference>
<protein>
    <recommendedName>
        <fullName evidence="7">Glycogen synthase</fullName>
        <ecNumber evidence="7">2.4.1.21</ecNumber>
    </recommendedName>
    <alternativeName>
        <fullName evidence="7">Starch [bacterial glycogen] synthase</fullName>
    </alternativeName>
</protein>
<dbReference type="GO" id="GO:0005978">
    <property type="term" value="P:glycogen biosynthetic process"/>
    <property type="evidence" value="ECO:0007669"/>
    <property type="project" value="UniProtKB-UniRule"/>
</dbReference>
<evidence type="ECO:0000259" key="9">
    <source>
        <dbReference type="Pfam" id="PF08323"/>
    </source>
</evidence>
<dbReference type="RefSeq" id="WP_203780833.1">
    <property type="nucleotide sequence ID" value="NZ_BOMV01000013.1"/>
</dbReference>
<dbReference type="EC" id="2.4.1.21" evidence="7"/>
<dbReference type="PANTHER" id="PTHR46083">
    <property type="match status" value="1"/>
</dbReference>
<dbReference type="GO" id="GO:0009011">
    <property type="term" value="F:alpha-1,4-glucan glucosyltransferase (ADP-glucose donor) activity"/>
    <property type="evidence" value="ECO:0007669"/>
    <property type="project" value="UniProtKB-UniRule"/>
</dbReference>
<reference evidence="10" key="1">
    <citation type="submission" date="2021-01" db="EMBL/GenBank/DDBJ databases">
        <title>Whole genome shotgun sequence of Actinoplanes rishiriensis NBRC 108556.</title>
        <authorList>
            <person name="Komaki H."/>
            <person name="Tamura T."/>
        </authorList>
    </citation>
    <scope>NUCLEOTIDE SEQUENCE</scope>
    <source>
        <strain evidence="10">NBRC 108556</strain>
    </source>
</reference>
<dbReference type="CDD" id="cd03791">
    <property type="entry name" value="GT5_Glycogen_synthase_DULL1-like"/>
    <property type="match status" value="1"/>
</dbReference>
<keyword evidence="5 7" id="KW-0808">Transferase</keyword>
<evidence type="ECO:0000256" key="1">
    <source>
        <dbReference type="ARBA" id="ARBA00001478"/>
    </source>
</evidence>
<evidence type="ECO:0000256" key="2">
    <source>
        <dbReference type="ARBA" id="ARBA00002764"/>
    </source>
</evidence>
<dbReference type="HAMAP" id="MF_00484">
    <property type="entry name" value="Glycogen_synth"/>
    <property type="match status" value="1"/>
</dbReference>
<dbReference type="NCBIfam" id="NF001905">
    <property type="entry name" value="PRK00654.2-4"/>
    <property type="match status" value="1"/>
</dbReference>
<dbReference type="Pfam" id="PF08323">
    <property type="entry name" value="Glyco_transf_5"/>
    <property type="match status" value="1"/>
</dbReference>
<comment type="pathway">
    <text evidence="7">Glycan biosynthesis; glycogen biosynthesis.</text>
</comment>
<gene>
    <name evidence="7 10" type="primary">glgA</name>
    <name evidence="10" type="ORF">Ari01nite_19970</name>
</gene>
<dbReference type="SUPFAM" id="SSF53756">
    <property type="entry name" value="UDP-Glycosyltransferase/glycogen phosphorylase"/>
    <property type="match status" value="1"/>
</dbReference>
<comment type="caution">
    <text evidence="7">Lacks conserved residue(s) required for the propagation of feature annotation.</text>
</comment>
<keyword evidence="4 7" id="KW-0328">Glycosyltransferase</keyword>
<dbReference type="PANTHER" id="PTHR46083:SF1">
    <property type="entry name" value="GLYCOGEN SYNTHASE 2-RELATED"/>
    <property type="match status" value="1"/>
</dbReference>
<keyword evidence="6 7" id="KW-0320">Glycogen biosynthesis</keyword>
<sequence>MYVVMVAPECAPVAQAGGLGEVVFGLSRELEIRGNAVEIILPRYRCMRDDQIYGMSVSFRDLWVPWYGGAIRCTVWFGFVHGRKCYFIEPHSADGFFERNSYYGDDDDALRFAFFCKAALEFMHQAGKRPDIIHCHDWQTALVPVLLYEQYQQGGMWDQRVCLTVHNFRHQGLCGEEVLHATGLQPAERFWARERLADDQRPGALNLLKGGIVYSNFVTTVSPQHAWEAQWTDQGAGLQETLHQHCGKYGGILNGVAYDVWNPEIDPLLPQTYSADDLDAKYGNKKVLRDRFWLADAYKPIVAYVGRLDEQKGIDLIQHAAHYASRNGAQFVLLGTSTNPETNERFHRLKGELNDNPDCHLELSYSPELAHLVYAGADILVMPSLFEPCGLAQLTALQYGTVPVVRAIGGLCDTIFDRDFSDRPWHERNGYMFHQPDAPALESALSRAIGLWHDFPDQFRELMATGMRQDHSWSGAGWHYLNVYELIRQKC</sequence>
<dbReference type="AlphaFoldDB" id="A0A919JW47"/>
<evidence type="ECO:0000313" key="11">
    <source>
        <dbReference type="Proteomes" id="UP000636960"/>
    </source>
</evidence>
<evidence type="ECO:0000259" key="8">
    <source>
        <dbReference type="Pfam" id="PF00534"/>
    </source>
</evidence>
<dbReference type="Pfam" id="PF00534">
    <property type="entry name" value="Glycos_transf_1"/>
    <property type="match status" value="1"/>
</dbReference>
<comment type="similarity">
    <text evidence="3 7">Belongs to the glycosyltransferase 1 family. Bacterial/plant glycogen synthase subfamily.</text>
</comment>
<proteinExistence type="inferred from homology"/>
<keyword evidence="11" id="KW-1185">Reference proteome</keyword>
<comment type="function">
    <text evidence="2 7">Synthesizes alpha-1,4-glucan chains using ADP-glucose.</text>
</comment>
<evidence type="ECO:0000256" key="6">
    <source>
        <dbReference type="ARBA" id="ARBA00023056"/>
    </source>
</evidence>
<comment type="catalytic activity">
    <reaction evidence="1 7">
        <text>[(1-&gt;4)-alpha-D-glucosyl](n) + ADP-alpha-D-glucose = [(1-&gt;4)-alpha-D-glucosyl](n+1) + ADP + H(+)</text>
        <dbReference type="Rhea" id="RHEA:18189"/>
        <dbReference type="Rhea" id="RHEA-COMP:9584"/>
        <dbReference type="Rhea" id="RHEA-COMP:9587"/>
        <dbReference type="ChEBI" id="CHEBI:15378"/>
        <dbReference type="ChEBI" id="CHEBI:15444"/>
        <dbReference type="ChEBI" id="CHEBI:57498"/>
        <dbReference type="ChEBI" id="CHEBI:456216"/>
        <dbReference type="EC" id="2.4.1.21"/>
    </reaction>
</comment>
<accession>A0A919JW47</accession>
<feature type="domain" description="Starch synthase catalytic" evidence="9">
    <location>
        <begin position="3"/>
        <end position="243"/>
    </location>
</feature>
<evidence type="ECO:0000256" key="4">
    <source>
        <dbReference type="ARBA" id="ARBA00022676"/>
    </source>
</evidence>
<dbReference type="EMBL" id="BOMV01000013">
    <property type="protein sequence ID" value="GIE94532.1"/>
    <property type="molecule type" value="Genomic_DNA"/>
</dbReference>
<feature type="domain" description="Glycosyl transferase family 1" evidence="8">
    <location>
        <begin position="297"/>
        <end position="449"/>
    </location>
</feature>
<dbReference type="InterPro" id="IPR001296">
    <property type="entry name" value="Glyco_trans_1"/>
</dbReference>
<comment type="caution">
    <text evidence="10">The sequence shown here is derived from an EMBL/GenBank/DDBJ whole genome shotgun (WGS) entry which is preliminary data.</text>
</comment>
<dbReference type="Gene3D" id="3.40.50.2000">
    <property type="entry name" value="Glycogen Phosphorylase B"/>
    <property type="match status" value="2"/>
</dbReference>
<dbReference type="GO" id="GO:0004373">
    <property type="term" value="F:alpha-1,4-glucan glucosyltransferase (UDP-glucose donor) activity"/>
    <property type="evidence" value="ECO:0007669"/>
    <property type="project" value="InterPro"/>
</dbReference>
<name>A0A919JW47_9ACTN</name>
<evidence type="ECO:0000313" key="10">
    <source>
        <dbReference type="EMBL" id="GIE94532.1"/>
    </source>
</evidence>
<organism evidence="10 11">
    <name type="scientific">Paractinoplanes rishiriensis</name>
    <dbReference type="NCBI Taxonomy" id="1050105"/>
    <lineage>
        <taxon>Bacteria</taxon>
        <taxon>Bacillati</taxon>
        <taxon>Actinomycetota</taxon>
        <taxon>Actinomycetes</taxon>
        <taxon>Micromonosporales</taxon>
        <taxon>Micromonosporaceae</taxon>
        <taxon>Paractinoplanes</taxon>
    </lineage>
</organism>
<dbReference type="InterPro" id="IPR013534">
    <property type="entry name" value="Starch_synth_cat_dom"/>
</dbReference>
<dbReference type="InterPro" id="IPR011835">
    <property type="entry name" value="GS/SS"/>
</dbReference>
<evidence type="ECO:0000256" key="5">
    <source>
        <dbReference type="ARBA" id="ARBA00022679"/>
    </source>
</evidence>
<dbReference type="NCBIfam" id="TIGR02095">
    <property type="entry name" value="glgA"/>
    <property type="match status" value="1"/>
</dbReference>
<evidence type="ECO:0000256" key="7">
    <source>
        <dbReference type="HAMAP-Rule" id="MF_00484"/>
    </source>
</evidence>
<evidence type="ECO:0000256" key="3">
    <source>
        <dbReference type="ARBA" id="ARBA00010281"/>
    </source>
</evidence>